<dbReference type="PANTHER" id="PTHR33362:SF7">
    <property type="entry name" value="SLL1103 PROTEIN"/>
    <property type="match status" value="1"/>
</dbReference>
<gene>
    <name evidence="10" type="ORF">D3P06_04650</name>
</gene>
<feature type="transmembrane region" description="Helical" evidence="8">
    <location>
        <begin position="226"/>
        <end position="250"/>
    </location>
</feature>
<evidence type="ECO:0000256" key="4">
    <source>
        <dbReference type="ARBA" id="ARBA00022692"/>
    </source>
</evidence>
<feature type="transmembrane region" description="Helical" evidence="8">
    <location>
        <begin position="490"/>
        <end position="511"/>
    </location>
</feature>
<comment type="subcellular location">
    <subcellularLocation>
        <location evidence="1 7">Cell inner membrane</location>
        <topology evidence="1 7">Multi-pass membrane protein</topology>
    </subcellularLocation>
</comment>
<evidence type="ECO:0000313" key="10">
    <source>
        <dbReference type="EMBL" id="RJL06076.1"/>
    </source>
</evidence>
<feature type="domain" description="TRAP C4-dicarboxylate transport system permease DctM subunit" evidence="9">
    <location>
        <begin position="15"/>
        <end position="218"/>
    </location>
</feature>
<feature type="transmembrane region" description="Helical" evidence="8">
    <location>
        <begin position="437"/>
        <end position="464"/>
    </location>
</feature>
<keyword evidence="3 7" id="KW-0997">Cell inner membrane</keyword>
<dbReference type="PANTHER" id="PTHR33362">
    <property type="entry name" value="SIALIC ACID TRAP TRANSPORTER PERMEASE PROTEIN SIAT-RELATED"/>
    <property type="match status" value="1"/>
</dbReference>
<keyword evidence="6 8" id="KW-0472">Membrane</keyword>
<keyword evidence="11" id="KW-1185">Reference proteome</keyword>
<accession>A0A418ZZN6</accession>
<evidence type="ECO:0000256" key="2">
    <source>
        <dbReference type="ARBA" id="ARBA00022475"/>
    </source>
</evidence>
<feature type="domain" description="TRAP C4-dicarboxylate transport system permease DctM subunit" evidence="9">
    <location>
        <begin position="254"/>
        <end position="514"/>
    </location>
</feature>
<dbReference type="EMBL" id="QZEV01000013">
    <property type="protein sequence ID" value="RJL06076.1"/>
    <property type="molecule type" value="Genomic_DNA"/>
</dbReference>
<feature type="transmembrane region" description="Helical" evidence="8">
    <location>
        <begin position="296"/>
        <end position="318"/>
    </location>
</feature>
<dbReference type="InterPro" id="IPR010656">
    <property type="entry name" value="DctM"/>
</dbReference>
<evidence type="ECO:0000256" key="8">
    <source>
        <dbReference type="SAM" id="Phobius"/>
    </source>
</evidence>
<dbReference type="OrthoDB" id="7339120at2"/>
<sequence length="546" mass="57970">MIDLIAHNLAPIMFFSMVAFLLFGYPIAFALAANGLLFFFFGVFLTPLSDQVNLGWNLLGALGDRVFGVMRNDTLLAIPFFTLMGIILERSRMAEELLDTIGQLFGPVRGGLAYAVILVGALLAATTGVVAASVISMGLISLPIMMRYNYDKSLATGVIAASGTLAQIIPPSLVLIVLADQLGRSVGDMYRAAMVPALALVGVYMAYVLVLSLLRPRAMPALPPEARMLGSGGWSLVAVAVLGVAAFWLGRAWMEGAGIANAGIWAAACAVLVLLVLALLDRGLGTNILSPMTRQVIIVMIPPLALVFLVLGTIFLGIATPTEGGAMGAVGAMALAAAKRRLSFDVMNQALLSTVKLSAFVMFILIGATVFSLTYYSVNGHIWVRDLLTALPGGQTGFLIFACLIIFVLGFFLDFFELAFVIVPLLIPAANALGVDLVWFGVILAMTMQTSFLTPPVGFALFYLRSVAPRREYRDKVTGKMMDAITTLNIYRGAVPFVGLQLVMIAAVVMMPRMVMHYRGPAVDTSTIRIQIPASGGLGGSGASQG</sequence>
<feature type="transmembrane region" description="Helical" evidence="8">
    <location>
        <begin position="154"/>
        <end position="178"/>
    </location>
</feature>
<dbReference type="RefSeq" id="WP_119885446.1">
    <property type="nucleotide sequence ID" value="NZ_QZEV01000013.1"/>
</dbReference>
<keyword evidence="2" id="KW-1003">Cell membrane</keyword>
<evidence type="ECO:0000259" key="9">
    <source>
        <dbReference type="Pfam" id="PF06808"/>
    </source>
</evidence>
<keyword evidence="4 8" id="KW-0812">Transmembrane</keyword>
<protein>
    <submittedName>
        <fullName evidence="10">TRAP transporter large permease subunit</fullName>
    </submittedName>
</protein>
<evidence type="ECO:0000256" key="7">
    <source>
        <dbReference type="RuleBase" id="RU369079"/>
    </source>
</evidence>
<keyword evidence="7" id="KW-0813">Transport</keyword>
<dbReference type="Pfam" id="PF06808">
    <property type="entry name" value="DctM"/>
    <property type="match status" value="2"/>
</dbReference>
<feature type="non-terminal residue" evidence="10">
    <location>
        <position position="546"/>
    </location>
</feature>
<dbReference type="Proteomes" id="UP000285530">
    <property type="component" value="Unassembled WGS sequence"/>
</dbReference>
<dbReference type="GO" id="GO:0022857">
    <property type="term" value="F:transmembrane transporter activity"/>
    <property type="evidence" value="ECO:0007669"/>
    <property type="project" value="UniProtKB-UniRule"/>
</dbReference>
<feature type="transmembrane region" description="Helical" evidence="8">
    <location>
        <begin position="74"/>
        <end position="92"/>
    </location>
</feature>
<feature type="transmembrane region" description="Helical" evidence="8">
    <location>
        <begin position="262"/>
        <end position="284"/>
    </location>
</feature>
<evidence type="ECO:0000256" key="6">
    <source>
        <dbReference type="ARBA" id="ARBA00023136"/>
    </source>
</evidence>
<keyword evidence="5 8" id="KW-1133">Transmembrane helix</keyword>
<comment type="caution">
    <text evidence="10">The sequence shown here is derived from an EMBL/GenBank/DDBJ whole genome shotgun (WGS) entry which is preliminary data.</text>
</comment>
<dbReference type="InterPro" id="IPR004681">
    <property type="entry name" value="TRAP_DctM"/>
</dbReference>
<proteinExistence type="predicted"/>
<evidence type="ECO:0000256" key="1">
    <source>
        <dbReference type="ARBA" id="ARBA00004429"/>
    </source>
</evidence>
<feature type="transmembrane region" description="Helical" evidence="8">
    <location>
        <begin position="190"/>
        <end position="214"/>
    </location>
</feature>
<feature type="transmembrane region" description="Helical" evidence="8">
    <location>
        <begin position="112"/>
        <end position="142"/>
    </location>
</feature>
<organism evidence="10 11">
    <name type="scientific">Paracoccus aestuarii</name>
    <dbReference type="NCBI Taxonomy" id="453842"/>
    <lineage>
        <taxon>Bacteria</taxon>
        <taxon>Pseudomonadati</taxon>
        <taxon>Pseudomonadota</taxon>
        <taxon>Alphaproteobacteria</taxon>
        <taxon>Rhodobacterales</taxon>
        <taxon>Paracoccaceae</taxon>
        <taxon>Paracoccus</taxon>
    </lineage>
</organism>
<comment type="function">
    <text evidence="7">Part of the tripartite ATP-independent periplasmic (TRAP) transport system.</text>
</comment>
<evidence type="ECO:0000313" key="11">
    <source>
        <dbReference type="Proteomes" id="UP000285530"/>
    </source>
</evidence>
<feature type="transmembrane region" description="Helical" evidence="8">
    <location>
        <begin position="12"/>
        <end position="32"/>
    </location>
</feature>
<dbReference type="AlphaFoldDB" id="A0A418ZZN6"/>
<evidence type="ECO:0000256" key="5">
    <source>
        <dbReference type="ARBA" id="ARBA00022989"/>
    </source>
</evidence>
<name>A0A418ZZN6_9RHOB</name>
<evidence type="ECO:0000256" key="3">
    <source>
        <dbReference type="ARBA" id="ARBA00022519"/>
    </source>
</evidence>
<feature type="transmembrane region" description="Helical" evidence="8">
    <location>
        <begin position="354"/>
        <end position="378"/>
    </location>
</feature>
<feature type="transmembrane region" description="Helical" evidence="8">
    <location>
        <begin position="398"/>
        <end position="425"/>
    </location>
</feature>
<dbReference type="GO" id="GO:0005886">
    <property type="term" value="C:plasma membrane"/>
    <property type="evidence" value="ECO:0007669"/>
    <property type="project" value="UniProtKB-SubCell"/>
</dbReference>
<reference evidence="10 11" key="1">
    <citation type="submission" date="2018-09" db="EMBL/GenBank/DDBJ databases">
        <title>Paracoccus onubensis nov. sp. a moderate halophilic bacterium isolated from Gruta de las Maravillas (Aracena, Spain).</title>
        <authorList>
            <person name="Jurado V."/>
            <person name="Gutierrez-Patricio S."/>
            <person name="Gonzalez-Pimentel J.L."/>
            <person name="Laiz L."/>
            <person name="Saiz-Jimenez C."/>
        </authorList>
    </citation>
    <scope>NUCLEOTIDE SEQUENCE [LARGE SCALE GENOMIC DNA]</scope>
    <source>
        <strain evidence="10 11">DSM 19484</strain>
    </source>
</reference>